<evidence type="ECO:0000313" key="7">
    <source>
        <dbReference type="WBParaSite" id="MBELARI_LOCUS15775"/>
    </source>
</evidence>
<feature type="domain" description="RING-type" evidence="5">
    <location>
        <begin position="153"/>
        <end position="207"/>
    </location>
</feature>
<sequence length="371" mass="42134">MEEQISALSMKIDQCKNCKGSVRHLIFNPVGRRMAKQSVHRDAIIDPYKRAVSTFKSLNCALCSTPYSKTANEVNTPTQTWCYDIQTVCMKCHEEQGAIAPVIRAHQCKDHNCFLIMAHPSYCLMELLSSGCFTLDQNLMGYVQTKSITIPECPVCNEEYSIENSQREPFILQCGHGICNGCFAQMSKRKTISFFNFKYVLECPQCTQNWTYAQESWENPLKMLLRELSEKRQIELKRTCGDCKKEAPLLEMFQCNDCGEVMLCSLFGEVKKLMNATCEVITPQIEAYDVCFPELQADLIKNIHNFQAKALEKAGKIEGLNYDPAEYEKADCLAIAGKFEGICEKYLGDLRSCNTGIEKLLSKFDETKETS</sequence>
<organism evidence="6 7">
    <name type="scientific">Mesorhabditis belari</name>
    <dbReference type="NCBI Taxonomy" id="2138241"/>
    <lineage>
        <taxon>Eukaryota</taxon>
        <taxon>Metazoa</taxon>
        <taxon>Ecdysozoa</taxon>
        <taxon>Nematoda</taxon>
        <taxon>Chromadorea</taxon>
        <taxon>Rhabditida</taxon>
        <taxon>Rhabditina</taxon>
        <taxon>Rhabditomorpha</taxon>
        <taxon>Rhabditoidea</taxon>
        <taxon>Rhabditidae</taxon>
        <taxon>Mesorhabditinae</taxon>
        <taxon>Mesorhabditis</taxon>
    </lineage>
</organism>
<dbReference type="Gene3D" id="3.30.40.10">
    <property type="entry name" value="Zinc/RING finger domain, C3HC4 (zinc finger)"/>
    <property type="match status" value="1"/>
</dbReference>
<evidence type="ECO:0000313" key="6">
    <source>
        <dbReference type="Proteomes" id="UP000887575"/>
    </source>
</evidence>
<dbReference type="Pfam" id="PF13445">
    <property type="entry name" value="zf-RING_UBOX"/>
    <property type="match status" value="1"/>
</dbReference>
<proteinExistence type="predicted"/>
<name>A0AAF3EQ32_9BILA</name>
<dbReference type="PROSITE" id="PS50089">
    <property type="entry name" value="ZF_RING_2"/>
    <property type="match status" value="1"/>
</dbReference>
<dbReference type="AlphaFoldDB" id="A0AAF3EQ32"/>
<dbReference type="InterPro" id="IPR001841">
    <property type="entry name" value="Znf_RING"/>
</dbReference>
<evidence type="ECO:0000256" key="3">
    <source>
        <dbReference type="ARBA" id="ARBA00022833"/>
    </source>
</evidence>
<evidence type="ECO:0000256" key="4">
    <source>
        <dbReference type="PROSITE-ProRule" id="PRU00175"/>
    </source>
</evidence>
<accession>A0AAF3EQ32</accession>
<dbReference type="GO" id="GO:0008270">
    <property type="term" value="F:zinc ion binding"/>
    <property type="evidence" value="ECO:0007669"/>
    <property type="project" value="UniProtKB-KW"/>
</dbReference>
<dbReference type="InterPro" id="IPR013083">
    <property type="entry name" value="Znf_RING/FYVE/PHD"/>
</dbReference>
<keyword evidence="1" id="KW-0479">Metal-binding</keyword>
<evidence type="ECO:0000256" key="2">
    <source>
        <dbReference type="ARBA" id="ARBA00022771"/>
    </source>
</evidence>
<dbReference type="InterPro" id="IPR036280">
    <property type="entry name" value="Multihaem_cyt_sf"/>
</dbReference>
<keyword evidence="6" id="KW-1185">Reference proteome</keyword>
<evidence type="ECO:0000256" key="1">
    <source>
        <dbReference type="ARBA" id="ARBA00022723"/>
    </source>
</evidence>
<keyword evidence="3" id="KW-0862">Zinc</keyword>
<keyword evidence="2 4" id="KW-0863">Zinc-finger</keyword>
<reference evidence="7" key="1">
    <citation type="submission" date="2024-02" db="UniProtKB">
        <authorList>
            <consortium name="WormBaseParasite"/>
        </authorList>
    </citation>
    <scope>IDENTIFICATION</scope>
</reference>
<dbReference type="WBParaSite" id="MBELARI_LOCUS15775">
    <property type="protein sequence ID" value="MBELARI_LOCUS15775"/>
    <property type="gene ID" value="MBELARI_LOCUS15775"/>
</dbReference>
<dbReference type="Proteomes" id="UP000887575">
    <property type="component" value="Unassembled WGS sequence"/>
</dbReference>
<dbReference type="SUPFAM" id="SSF57850">
    <property type="entry name" value="RING/U-box"/>
    <property type="match status" value="1"/>
</dbReference>
<evidence type="ECO:0000259" key="5">
    <source>
        <dbReference type="PROSITE" id="PS50089"/>
    </source>
</evidence>
<dbReference type="SUPFAM" id="SSF48695">
    <property type="entry name" value="Multiheme cytochromes"/>
    <property type="match status" value="1"/>
</dbReference>
<dbReference type="InterPro" id="IPR027370">
    <property type="entry name" value="Znf-RING_euk"/>
</dbReference>
<dbReference type="SMART" id="SM00184">
    <property type="entry name" value="RING"/>
    <property type="match status" value="1"/>
</dbReference>
<protein>
    <recommendedName>
        <fullName evidence="5">RING-type domain-containing protein</fullName>
    </recommendedName>
</protein>